<protein>
    <submittedName>
        <fullName evidence="2">Uncharacterized protein</fullName>
    </submittedName>
</protein>
<evidence type="ECO:0000313" key="1">
    <source>
        <dbReference type="Proteomes" id="UP000093561"/>
    </source>
</evidence>
<dbReference type="Proteomes" id="UP000093561">
    <property type="component" value="Unassembled WGS sequence"/>
</dbReference>
<organism evidence="1 2">
    <name type="scientific">Wuchereria bancrofti</name>
    <dbReference type="NCBI Taxonomy" id="6293"/>
    <lineage>
        <taxon>Eukaryota</taxon>
        <taxon>Metazoa</taxon>
        <taxon>Ecdysozoa</taxon>
        <taxon>Nematoda</taxon>
        <taxon>Chromadorea</taxon>
        <taxon>Rhabditida</taxon>
        <taxon>Spirurina</taxon>
        <taxon>Spiruromorpha</taxon>
        <taxon>Filarioidea</taxon>
        <taxon>Onchocercidae</taxon>
        <taxon>Wuchereria</taxon>
    </lineage>
</organism>
<evidence type="ECO:0000313" key="2">
    <source>
        <dbReference type="WBParaSite" id="mrna-Wban_03607"/>
    </source>
</evidence>
<sequence length="34" mass="3796">MLLDFLTDVLNCDDGENLLIGDCFLCFILFLSAV</sequence>
<proteinExistence type="predicted"/>
<dbReference type="WBParaSite" id="mrna-Wban_03607">
    <property type="protein sequence ID" value="mrna-Wban_03607"/>
    <property type="gene ID" value="Wban_03607"/>
</dbReference>
<name>A0AAF5PPB1_WUCBA</name>
<dbReference type="AlphaFoldDB" id="A0AAF5PPB1"/>
<accession>A0AAF5PPB1</accession>
<reference evidence="2" key="3">
    <citation type="submission" date="2024-02" db="UniProtKB">
        <authorList>
            <consortium name="WormBaseParasite"/>
        </authorList>
    </citation>
    <scope>IDENTIFICATION</scope>
    <source>
        <strain evidence="2">pt0022</strain>
    </source>
</reference>
<reference evidence="1" key="1">
    <citation type="submission" date="2015-03" db="EMBL/GenBank/DDBJ databases">
        <title>Wuchereria bancrofti Genome Sequencing Papua New Guinea Strain.</title>
        <authorList>
            <person name="Small S.T."/>
            <person name="Serre D."/>
            <person name="Zimmerman P.A."/>
        </authorList>
    </citation>
    <scope>NUCLEOTIDE SEQUENCE [LARGE SCALE GENOMIC DNA]</scope>
    <source>
        <strain evidence="1">pt0022</strain>
    </source>
</reference>
<reference evidence="1" key="2">
    <citation type="journal article" date="2016" name="Mol. Ecol.">
        <title>Population genomics of the filarial nematode parasite Wuchereria bancrofti from mosquitoes.</title>
        <authorList>
            <person name="Small S.T."/>
            <person name="Reimer L.J."/>
            <person name="Tisch D.J."/>
            <person name="King C.L."/>
            <person name="Christensen B.M."/>
            <person name="Siba P.M."/>
            <person name="Kazura J.W."/>
            <person name="Serre D."/>
            <person name="Zimmerman P.A."/>
        </authorList>
    </citation>
    <scope>NUCLEOTIDE SEQUENCE</scope>
    <source>
        <strain evidence="1">pt0022</strain>
    </source>
</reference>